<evidence type="ECO:0000313" key="2">
    <source>
        <dbReference type="EMBL" id="OGZ24323.1"/>
    </source>
</evidence>
<gene>
    <name evidence="2" type="ORF">A2896_01670</name>
</gene>
<dbReference type="STRING" id="1801672.A2896_01670"/>
<feature type="transmembrane region" description="Helical" evidence="1">
    <location>
        <begin position="46"/>
        <end position="72"/>
    </location>
</feature>
<dbReference type="AlphaFoldDB" id="A0A1G2EEV2"/>
<name>A0A1G2EEV2_9BACT</name>
<accession>A0A1G2EEV2</accession>
<dbReference type="EMBL" id="MHMH01000013">
    <property type="protein sequence ID" value="OGZ24323.1"/>
    <property type="molecule type" value="Genomic_DNA"/>
</dbReference>
<proteinExistence type="predicted"/>
<comment type="caution">
    <text evidence="2">The sequence shown here is derived from an EMBL/GenBank/DDBJ whole genome shotgun (WGS) entry which is preliminary data.</text>
</comment>
<keyword evidence="1" id="KW-0812">Transmembrane</keyword>
<organism evidence="2 3">
    <name type="scientific">Candidatus Nealsonbacteria bacterium RIFCSPLOWO2_01_FULL_43_32</name>
    <dbReference type="NCBI Taxonomy" id="1801672"/>
    <lineage>
        <taxon>Bacteria</taxon>
        <taxon>Candidatus Nealsoniibacteriota</taxon>
    </lineage>
</organism>
<sequence>MNQALSKILNFVWKILGGIAVIFAGIGILANFLFTPKLFQNLTRLFSLKVITTITLILVVSAGAVFTWQYFWAPEEKVVDETADWQTYRNEEYGFEIKYSNDWSLNKISKKMINFIPPGKEAEFEYFRKITIIIYSNFADLPNNEGRLEFNNWIGQQIKPGIFRNKKEITIGAENYKGVEVQDLGIVNFRNVLFSHNSTVYSIYIDEDSPEMPIFNQMLSTFRFLE</sequence>
<keyword evidence="1" id="KW-1133">Transmembrane helix</keyword>
<evidence type="ECO:0000313" key="3">
    <source>
        <dbReference type="Proteomes" id="UP000178647"/>
    </source>
</evidence>
<protein>
    <submittedName>
        <fullName evidence="2">Uncharacterized protein</fullName>
    </submittedName>
</protein>
<feature type="transmembrane region" description="Helical" evidence="1">
    <location>
        <begin position="12"/>
        <end position="34"/>
    </location>
</feature>
<evidence type="ECO:0000256" key="1">
    <source>
        <dbReference type="SAM" id="Phobius"/>
    </source>
</evidence>
<dbReference type="Proteomes" id="UP000178647">
    <property type="component" value="Unassembled WGS sequence"/>
</dbReference>
<reference evidence="2 3" key="1">
    <citation type="journal article" date="2016" name="Nat. Commun.">
        <title>Thousands of microbial genomes shed light on interconnected biogeochemical processes in an aquifer system.</title>
        <authorList>
            <person name="Anantharaman K."/>
            <person name="Brown C.T."/>
            <person name="Hug L.A."/>
            <person name="Sharon I."/>
            <person name="Castelle C.J."/>
            <person name="Probst A.J."/>
            <person name="Thomas B.C."/>
            <person name="Singh A."/>
            <person name="Wilkins M.J."/>
            <person name="Karaoz U."/>
            <person name="Brodie E.L."/>
            <person name="Williams K.H."/>
            <person name="Hubbard S.S."/>
            <person name="Banfield J.F."/>
        </authorList>
    </citation>
    <scope>NUCLEOTIDE SEQUENCE [LARGE SCALE GENOMIC DNA]</scope>
</reference>
<keyword evidence="1" id="KW-0472">Membrane</keyword>